<dbReference type="Proteomes" id="UP000037136">
    <property type="component" value="Unassembled WGS sequence"/>
</dbReference>
<proteinExistence type="predicted"/>
<feature type="compositionally biased region" description="Basic and acidic residues" evidence="1">
    <location>
        <begin position="69"/>
        <end position="82"/>
    </location>
</feature>
<keyword evidence="3" id="KW-1185">Reference proteome</keyword>
<accession>A0A2A9PAK7</accession>
<evidence type="ECO:0000313" key="3">
    <source>
        <dbReference type="Proteomes" id="UP000037136"/>
    </source>
</evidence>
<evidence type="ECO:0000313" key="2">
    <source>
        <dbReference type="EMBL" id="PFH57933.1"/>
    </source>
</evidence>
<reference evidence="2 3" key="2">
    <citation type="journal article" date="2017" name="Sci. Rep.">
        <title>Ant-infecting Ophiocordyceps genomes reveal a high diversity of potential behavioral manipulation genes and a possible major role for enterotoxins.</title>
        <authorList>
            <person name="de Bekker C."/>
            <person name="Ohm R.A."/>
            <person name="Evans H.C."/>
            <person name="Brachmann A."/>
            <person name="Hughes D.P."/>
        </authorList>
    </citation>
    <scope>NUCLEOTIDE SEQUENCE [LARGE SCALE GENOMIC DNA]</scope>
    <source>
        <strain evidence="2 3">SC16a</strain>
    </source>
</reference>
<organism evidence="2 3">
    <name type="scientific">Ophiocordyceps unilateralis</name>
    <name type="common">Zombie-ant fungus</name>
    <name type="synonym">Torrubia unilateralis</name>
    <dbReference type="NCBI Taxonomy" id="268505"/>
    <lineage>
        <taxon>Eukaryota</taxon>
        <taxon>Fungi</taxon>
        <taxon>Dikarya</taxon>
        <taxon>Ascomycota</taxon>
        <taxon>Pezizomycotina</taxon>
        <taxon>Sordariomycetes</taxon>
        <taxon>Hypocreomycetidae</taxon>
        <taxon>Hypocreales</taxon>
        <taxon>Ophiocordycipitaceae</taxon>
        <taxon>Ophiocordyceps</taxon>
    </lineage>
</organism>
<sequence>MPAAINTTPESVREQRARKSSPTTDSFVSRPRLHPVVIFTPAAATSDAHHEGHLSRLEAAKVHPRGRTHRSDLHCQGEDLGR</sequence>
<dbReference type="EMBL" id="LAZP02000348">
    <property type="protein sequence ID" value="PFH57933.1"/>
    <property type="molecule type" value="Genomic_DNA"/>
</dbReference>
<reference evidence="2 3" key="1">
    <citation type="journal article" date="2015" name="BMC Genomics">
        <title>Gene expression during zombie ant biting behavior reflects the complexity underlying fungal parasitic behavioral manipulation.</title>
        <authorList>
            <person name="de Bekker C."/>
            <person name="Ohm R.A."/>
            <person name="Loreto R.G."/>
            <person name="Sebastian A."/>
            <person name="Albert I."/>
            <person name="Merrow M."/>
            <person name="Brachmann A."/>
            <person name="Hughes D.P."/>
        </authorList>
    </citation>
    <scope>NUCLEOTIDE SEQUENCE [LARGE SCALE GENOMIC DNA]</scope>
    <source>
        <strain evidence="2 3">SC16a</strain>
    </source>
</reference>
<feature type="region of interest" description="Disordered" evidence="1">
    <location>
        <begin position="59"/>
        <end position="82"/>
    </location>
</feature>
<gene>
    <name evidence="2" type="ORF">XA68_14358</name>
</gene>
<name>A0A2A9PAK7_OPHUN</name>
<comment type="caution">
    <text evidence="2">The sequence shown here is derived from an EMBL/GenBank/DDBJ whole genome shotgun (WGS) entry which is preliminary data.</text>
</comment>
<feature type="region of interest" description="Disordered" evidence="1">
    <location>
        <begin position="1"/>
        <end position="31"/>
    </location>
</feature>
<protein>
    <submittedName>
        <fullName evidence="2">Uncharacterized protein</fullName>
    </submittedName>
</protein>
<dbReference type="AlphaFoldDB" id="A0A2A9PAK7"/>
<feature type="compositionally biased region" description="Polar residues" evidence="1">
    <location>
        <begin position="1"/>
        <end position="10"/>
    </location>
</feature>
<evidence type="ECO:0000256" key="1">
    <source>
        <dbReference type="SAM" id="MobiDB-lite"/>
    </source>
</evidence>